<keyword evidence="5 7" id="KW-0645">Protease</keyword>
<keyword evidence="7" id="KW-0472">Membrane</keyword>
<dbReference type="InterPro" id="IPR019758">
    <property type="entry name" value="Pept_S26A_signal_pept_1_CS"/>
</dbReference>
<dbReference type="InterPro" id="IPR019533">
    <property type="entry name" value="Peptidase_S26"/>
</dbReference>
<comment type="similarity">
    <text evidence="3 7">Belongs to the peptidase S26 family.</text>
</comment>
<dbReference type="EC" id="3.4.21.89" evidence="4 7"/>
<feature type="transmembrane region" description="Helical" evidence="7">
    <location>
        <begin position="39"/>
        <end position="57"/>
    </location>
</feature>
<evidence type="ECO:0000313" key="11">
    <source>
        <dbReference type="Proteomes" id="UP001501000"/>
    </source>
</evidence>
<feature type="compositionally biased region" description="Gly residues" evidence="8">
    <location>
        <begin position="346"/>
        <end position="357"/>
    </location>
</feature>
<comment type="subcellular location">
    <subcellularLocation>
        <location evidence="2">Cell membrane</location>
        <topology evidence="2">Single-pass type II membrane protein</topology>
    </subcellularLocation>
    <subcellularLocation>
        <location evidence="7">Membrane</location>
        <topology evidence="7">Single-pass type II membrane protein</topology>
    </subcellularLocation>
</comment>
<accession>A0ABP7N8K3</accession>
<keyword evidence="7" id="KW-1133">Transmembrane helix</keyword>
<evidence type="ECO:0000256" key="5">
    <source>
        <dbReference type="ARBA" id="ARBA00022670"/>
    </source>
</evidence>
<evidence type="ECO:0000259" key="9">
    <source>
        <dbReference type="Pfam" id="PF10502"/>
    </source>
</evidence>
<name>A0ABP7N8K3_9ACTN</name>
<dbReference type="SUPFAM" id="SSF51306">
    <property type="entry name" value="LexA/Signal peptidase"/>
    <property type="match status" value="1"/>
</dbReference>
<evidence type="ECO:0000313" key="10">
    <source>
        <dbReference type="EMBL" id="GAA3939548.1"/>
    </source>
</evidence>
<keyword evidence="7" id="KW-0812">Transmembrane</keyword>
<feature type="domain" description="Peptidase S26" evidence="9">
    <location>
        <begin position="44"/>
        <end position="228"/>
    </location>
</feature>
<evidence type="ECO:0000256" key="3">
    <source>
        <dbReference type="ARBA" id="ARBA00009370"/>
    </source>
</evidence>
<evidence type="ECO:0000256" key="2">
    <source>
        <dbReference type="ARBA" id="ARBA00004401"/>
    </source>
</evidence>
<dbReference type="CDD" id="cd06530">
    <property type="entry name" value="S26_SPase_I"/>
    <property type="match status" value="1"/>
</dbReference>
<gene>
    <name evidence="10" type="ORF">GCM10022244_54710</name>
</gene>
<dbReference type="PROSITE" id="PS00501">
    <property type="entry name" value="SPASE_I_1"/>
    <property type="match status" value="1"/>
</dbReference>
<dbReference type="PROSITE" id="PS00761">
    <property type="entry name" value="SPASE_I_3"/>
    <property type="match status" value="1"/>
</dbReference>
<reference evidence="11" key="1">
    <citation type="journal article" date="2019" name="Int. J. Syst. Evol. Microbiol.">
        <title>The Global Catalogue of Microorganisms (GCM) 10K type strain sequencing project: providing services to taxonomists for standard genome sequencing and annotation.</title>
        <authorList>
            <consortium name="The Broad Institute Genomics Platform"/>
            <consortium name="The Broad Institute Genome Sequencing Center for Infectious Disease"/>
            <person name="Wu L."/>
            <person name="Ma J."/>
        </authorList>
    </citation>
    <scope>NUCLEOTIDE SEQUENCE [LARGE SCALE GENOMIC DNA]</scope>
    <source>
        <strain evidence="11">JCM 16956</strain>
    </source>
</reference>
<evidence type="ECO:0000256" key="1">
    <source>
        <dbReference type="ARBA" id="ARBA00000677"/>
    </source>
</evidence>
<organism evidence="10 11">
    <name type="scientific">Streptomyces gulbargensis</name>
    <dbReference type="NCBI Taxonomy" id="364901"/>
    <lineage>
        <taxon>Bacteria</taxon>
        <taxon>Bacillati</taxon>
        <taxon>Actinomycetota</taxon>
        <taxon>Actinomycetes</taxon>
        <taxon>Kitasatosporales</taxon>
        <taxon>Streptomycetaceae</taxon>
        <taxon>Streptomyces</taxon>
    </lineage>
</organism>
<dbReference type="InterPro" id="IPR036286">
    <property type="entry name" value="LexA/Signal_pep-like_sf"/>
</dbReference>
<keyword evidence="6 7" id="KW-0378">Hydrolase</keyword>
<feature type="region of interest" description="Disordered" evidence="8">
    <location>
        <begin position="1"/>
        <end position="36"/>
    </location>
</feature>
<feature type="compositionally biased region" description="Basic and acidic residues" evidence="8">
    <location>
        <begin position="1"/>
        <end position="12"/>
    </location>
</feature>
<dbReference type="Pfam" id="PF10502">
    <property type="entry name" value="Peptidase_S26"/>
    <property type="match status" value="1"/>
</dbReference>
<dbReference type="NCBIfam" id="TIGR02227">
    <property type="entry name" value="sigpep_I_bact"/>
    <property type="match status" value="1"/>
</dbReference>
<evidence type="ECO:0000256" key="7">
    <source>
        <dbReference type="RuleBase" id="RU362042"/>
    </source>
</evidence>
<dbReference type="PANTHER" id="PTHR43390:SF1">
    <property type="entry name" value="CHLOROPLAST PROCESSING PEPTIDASE"/>
    <property type="match status" value="1"/>
</dbReference>
<sequence length="357" mass="36916">MDTEAQHTERDPSSAPEEGSRSARVPGPSRRTPSWRRTGLGGAACVIFLLLLSHFVAQPFLIPSGSMEPTLQVGDRILVNKLAYRFGGEPRRGDVVVFDGTGSFVREEAAGAPVAGPLHDAAAALGLAEPDETDFVKRVVGVGGDRVVCCDKDGRLGVNGVPVRETAYVRFGDQPSSVPFDIVVPPGRLWVMGDHRSQSSDSRDHLGSPGGGMVPVEKVIGRADWIAWPVGRWSTVPATDAFDRVPPPPSGPGASHAAGPVRTPVAARPATTQPPPAPHTEPVGRGGTAVAHGEPEPAPYAAPVRHGGTAPYAEPDPAPYAGPVRGADAAPVRHSRHPAVAPEGAVRGGEAGAGAHG</sequence>
<evidence type="ECO:0000256" key="6">
    <source>
        <dbReference type="ARBA" id="ARBA00022801"/>
    </source>
</evidence>
<dbReference type="PANTHER" id="PTHR43390">
    <property type="entry name" value="SIGNAL PEPTIDASE I"/>
    <property type="match status" value="1"/>
</dbReference>
<evidence type="ECO:0000256" key="4">
    <source>
        <dbReference type="ARBA" id="ARBA00013208"/>
    </source>
</evidence>
<feature type="compositionally biased region" description="Low complexity" evidence="8">
    <location>
        <begin position="252"/>
        <end position="271"/>
    </location>
</feature>
<evidence type="ECO:0000256" key="8">
    <source>
        <dbReference type="SAM" id="MobiDB-lite"/>
    </source>
</evidence>
<feature type="region of interest" description="Disordered" evidence="8">
    <location>
        <begin position="239"/>
        <end position="357"/>
    </location>
</feature>
<dbReference type="PRINTS" id="PR00727">
    <property type="entry name" value="LEADERPTASE"/>
</dbReference>
<comment type="catalytic activity">
    <reaction evidence="1 7">
        <text>Cleavage of hydrophobic, N-terminal signal or leader sequences from secreted and periplasmic proteins.</text>
        <dbReference type="EC" id="3.4.21.89"/>
    </reaction>
</comment>
<protein>
    <recommendedName>
        <fullName evidence="4 7">Signal peptidase I</fullName>
        <ecNumber evidence="4 7">3.4.21.89</ecNumber>
    </recommendedName>
</protein>
<proteinExistence type="inferred from homology"/>
<dbReference type="EMBL" id="BAABAJ010000029">
    <property type="protein sequence ID" value="GAA3939548.1"/>
    <property type="molecule type" value="Genomic_DNA"/>
</dbReference>
<dbReference type="Gene3D" id="2.10.109.10">
    <property type="entry name" value="Umud Fragment, subunit A"/>
    <property type="match status" value="1"/>
</dbReference>
<dbReference type="InterPro" id="IPR019756">
    <property type="entry name" value="Pept_S26A_signal_pept_1_Ser-AS"/>
</dbReference>
<dbReference type="Proteomes" id="UP001501000">
    <property type="component" value="Unassembled WGS sequence"/>
</dbReference>
<comment type="caution">
    <text evidence="10">The sequence shown here is derived from an EMBL/GenBank/DDBJ whole genome shotgun (WGS) entry which is preliminary data.</text>
</comment>
<keyword evidence="11" id="KW-1185">Reference proteome</keyword>
<dbReference type="InterPro" id="IPR000223">
    <property type="entry name" value="Pept_S26A_signal_pept_1"/>
</dbReference>